<dbReference type="Proteomes" id="UP000494256">
    <property type="component" value="Unassembled WGS sequence"/>
</dbReference>
<dbReference type="EMBL" id="CADEBD010000306">
    <property type="protein sequence ID" value="CAB3238256.1"/>
    <property type="molecule type" value="Genomic_DNA"/>
</dbReference>
<feature type="compositionally biased region" description="Low complexity" evidence="1">
    <location>
        <begin position="42"/>
        <end position="82"/>
    </location>
</feature>
<gene>
    <name evidence="2" type="ORF">APLA_LOCUS5384</name>
    <name evidence="3" type="ORF">APLA_LOCUS8100</name>
</gene>
<keyword evidence="4" id="KW-1185">Reference proteome</keyword>
<evidence type="ECO:0000313" key="5">
    <source>
        <dbReference type="Proteomes" id="UP000494256"/>
    </source>
</evidence>
<evidence type="ECO:0000313" key="4">
    <source>
        <dbReference type="Proteomes" id="UP000494106"/>
    </source>
</evidence>
<feature type="compositionally biased region" description="Basic and acidic residues" evidence="1">
    <location>
        <begin position="25"/>
        <end position="40"/>
    </location>
</feature>
<dbReference type="Proteomes" id="UP000494106">
    <property type="component" value="Unassembled WGS sequence"/>
</dbReference>
<comment type="caution">
    <text evidence="2">The sequence shown here is derived from an EMBL/GenBank/DDBJ whole genome shotgun (WGS) entry which is preliminary data.</text>
</comment>
<dbReference type="EMBL" id="CADEBC010000479">
    <property type="protein sequence ID" value="CAB3233708.1"/>
    <property type="molecule type" value="Genomic_DNA"/>
</dbReference>
<sequence length="110" mass="11646">MMHFKIETYFWSCIRRGPAGVGRPAGEHRVAPHGRGERGARAARAGPAAPQGRGGPAHQRTQAAPRSRAAAGAAGAAALGLAPTPPTPRLRSHTRPRLRPCIIRQQSTHL</sequence>
<proteinExistence type="predicted"/>
<accession>A0A8S0ZKF4</accession>
<protein>
    <submittedName>
        <fullName evidence="2">Uncharacterized protein</fullName>
    </submittedName>
</protein>
<evidence type="ECO:0000313" key="3">
    <source>
        <dbReference type="EMBL" id="CAB3238256.1"/>
    </source>
</evidence>
<evidence type="ECO:0000313" key="2">
    <source>
        <dbReference type="EMBL" id="CAB3233708.1"/>
    </source>
</evidence>
<name>A0A8S0ZKF4_ARCPL</name>
<reference evidence="4 5" key="1">
    <citation type="submission" date="2020-04" db="EMBL/GenBank/DDBJ databases">
        <authorList>
            <person name="Wallbank WR R."/>
            <person name="Pardo Diaz C."/>
            <person name="Kozak K."/>
            <person name="Martin S."/>
            <person name="Jiggins C."/>
            <person name="Moest M."/>
            <person name="Warren A I."/>
            <person name="Byers J.R.P. K."/>
            <person name="Montejo-Kovacevich G."/>
            <person name="Yen C E."/>
        </authorList>
    </citation>
    <scope>NUCLEOTIDE SEQUENCE [LARGE SCALE GENOMIC DNA]</scope>
</reference>
<dbReference type="AlphaFoldDB" id="A0A8S0ZKF4"/>
<feature type="region of interest" description="Disordered" evidence="1">
    <location>
        <begin position="17"/>
        <end position="110"/>
    </location>
</feature>
<organism evidence="2 4">
    <name type="scientific">Arctia plantaginis</name>
    <name type="common">Wood tiger moth</name>
    <name type="synonym">Phalaena plantaginis</name>
    <dbReference type="NCBI Taxonomy" id="874455"/>
    <lineage>
        <taxon>Eukaryota</taxon>
        <taxon>Metazoa</taxon>
        <taxon>Ecdysozoa</taxon>
        <taxon>Arthropoda</taxon>
        <taxon>Hexapoda</taxon>
        <taxon>Insecta</taxon>
        <taxon>Pterygota</taxon>
        <taxon>Neoptera</taxon>
        <taxon>Endopterygota</taxon>
        <taxon>Lepidoptera</taxon>
        <taxon>Glossata</taxon>
        <taxon>Ditrysia</taxon>
        <taxon>Noctuoidea</taxon>
        <taxon>Erebidae</taxon>
        <taxon>Arctiinae</taxon>
        <taxon>Arctia</taxon>
    </lineage>
</organism>
<evidence type="ECO:0000256" key="1">
    <source>
        <dbReference type="SAM" id="MobiDB-lite"/>
    </source>
</evidence>